<keyword evidence="2" id="KW-1185">Reference proteome</keyword>
<dbReference type="PROSITE" id="PS51257">
    <property type="entry name" value="PROKAR_LIPOPROTEIN"/>
    <property type="match status" value="1"/>
</dbReference>
<gene>
    <name evidence="1" type="ORF">QNI22_15015</name>
</gene>
<sequence length="190" mass="21639">MELRKSKLTYILIFVLLFFSCQEDTDAVKSNNRCSDVSVRLMYSIVESQLNLLKKIAENVKGVDSAAIRDLNYYISDFTNINNQFIIAAGGFVPGYTINLVDPCRKDDKIVSLARMNFNKLKYKNFVAVLLKAKLLEEGQDKNLYFIIDSHFCKENCVFSDSSMANQTVSEIMLENMILQATILDLALNF</sequence>
<protein>
    <submittedName>
        <fullName evidence="1">Uncharacterized protein</fullName>
    </submittedName>
</protein>
<reference evidence="1" key="1">
    <citation type="submission" date="2023-05" db="EMBL/GenBank/DDBJ databases">
        <authorList>
            <person name="Zhang X."/>
        </authorList>
    </citation>
    <scope>NUCLEOTIDE SEQUENCE</scope>
    <source>
        <strain evidence="1">BD1B2-1</strain>
    </source>
</reference>
<dbReference type="AlphaFoldDB" id="A0AAE3UF30"/>
<evidence type="ECO:0000313" key="1">
    <source>
        <dbReference type="EMBL" id="MDJ1501976.1"/>
    </source>
</evidence>
<evidence type="ECO:0000313" key="2">
    <source>
        <dbReference type="Proteomes" id="UP001232063"/>
    </source>
</evidence>
<organism evidence="1 2">
    <name type="scientific">Xanthocytophaga agilis</name>
    <dbReference type="NCBI Taxonomy" id="3048010"/>
    <lineage>
        <taxon>Bacteria</taxon>
        <taxon>Pseudomonadati</taxon>
        <taxon>Bacteroidota</taxon>
        <taxon>Cytophagia</taxon>
        <taxon>Cytophagales</taxon>
        <taxon>Rhodocytophagaceae</taxon>
        <taxon>Xanthocytophaga</taxon>
    </lineage>
</organism>
<name>A0AAE3UF30_9BACT</name>
<dbReference type="RefSeq" id="WP_314511736.1">
    <property type="nucleotide sequence ID" value="NZ_JASJOU010000004.1"/>
</dbReference>
<proteinExistence type="predicted"/>
<dbReference type="EMBL" id="JASJOU010000004">
    <property type="protein sequence ID" value="MDJ1501976.1"/>
    <property type="molecule type" value="Genomic_DNA"/>
</dbReference>
<accession>A0AAE3UF30</accession>
<dbReference type="Proteomes" id="UP001232063">
    <property type="component" value="Unassembled WGS sequence"/>
</dbReference>
<comment type="caution">
    <text evidence="1">The sequence shown here is derived from an EMBL/GenBank/DDBJ whole genome shotgun (WGS) entry which is preliminary data.</text>
</comment>